<dbReference type="RefSeq" id="WP_076350196.1">
    <property type="nucleotide sequence ID" value="NZ_CP019082.1"/>
</dbReference>
<name>A0A1U7CY64_9BACT</name>
<dbReference type="InterPro" id="IPR007621">
    <property type="entry name" value="TPM_dom"/>
</dbReference>
<dbReference type="AlphaFoldDB" id="A0A1U7CY64"/>
<dbReference type="Gene3D" id="3.10.310.50">
    <property type="match status" value="1"/>
</dbReference>
<keyword evidence="5" id="KW-1185">Reference proteome</keyword>
<evidence type="ECO:0000313" key="4">
    <source>
        <dbReference type="EMBL" id="APW63892.1"/>
    </source>
</evidence>
<dbReference type="EMBL" id="CP019082">
    <property type="protein sequence ID" value="APW63892.1"/>
    <property type="molecule type" value="Genomic_DNA"/>
</dbReference>
<accession>A0A1U7CY64</accession>
<reference evidence="5" key="1">
    <citation type="submission" date="2016-12" db="EMBL/GenBank/DDBJ databases">
        <title>Comparative genomics of four Isosphaeraceae planctomycetes: a common pool of plasmids and glycoside hydrolase genes.</title>
        <authorList>
            <person name="Ivanova A."/>
        </authorList>
    </citation>
    <scope>NUCLEOTIDE SEQUENCE [LARGE SCALE GENOMIC DNA]</scope>
    <source>
        <strain evidence="5">PX4</strain>
    </source>
</reference>
<dbReference type="Pfam" id="PF04536">
    <property type="entry name" value="TPM_phosphatase"/>
    <property type="match status" value="1"/>
</dbReference>
<dbReference type="KEGG" id="pbor:BSF38_05479"/>
<keyword evidence="2" id="KW-0732">Signal</keyword>
<dbReference type="STRING" id="1387353.BSF38_05479"/>
<protein>
    <recommendedName>
        <fullName evidence="3">TPM domain-containing protein</fullName>
    </recommendedName>
</protein>
<evidence type="ECO:0000256" key="2">
    <source>
        <dbReference type="SAM" id="SignalP"/>
    </source>
</evidence>
<evidence type="ECO:0000256" key="1">
    <source>
        <dbReference type="SAM" id="MobiDB-lite"/>
    </source>
</evidence>
<evidence type="ECO:0000313" key="5">
    <source>
        <dbReference type="Proteomes" id="UP000186309"/>
    </source>
</evidence>
<gene>
    <name evidence="4" type="ORF">BSF38_05479</name>
</gene>
<feature type="domain" description="TPM" evidence="3">
    <location>
        <begin position="54"/>
        <end position="171"/>
    </location>
</feature>
<evidence type="ECO:0000259" key="3">
    <source>
        <dbReference type="Pfam" id="PF04536"/>
    </source>
</evidence>
<dbReference type="Proteomes" id="UP000186309">
    <property type="component" value="Chromosome"/>
</dbReference>
<sequence length="249" mass="28218">MTAIARVIRSVVLATATATMLAAWEPATAQEATPLPVYTGARLYVKDVPDHYESVARTIKDLERQSPQSYFVVVVKSSGAGQHATRDYLDRLYDSWRRDAKAKNLKLDPERSVVVVAALDNRQVAVHPGSLLRDRFGLKGTTIDGEIVQRAFIPLARENDYPGALSALLTSTNNFLAAHGDSETKAVASQGGASRRSRRRRKSQRPRARRRSRSRRCPGRRIAMRRRRRRSRRSLPRRRRRPAVIWRGR</sequence>
<feature type="chain" id="PRO_5012707801" description="TPM domain-containing protein" evidence="2">
    <location>
        <begin position="30"/>
        <end position="249"/>
    </location>
</feature>
<feature type="region of interest" description="Disordered" evidence="1">
    <location>
        <begin position="181"/>
        <end position="249"/>
    </location>
</feature>
<feature type="signal peptide" evidence="2">
    <location>
        <begin position="1"/>
        <end position="29"/>
    </location>
</feature>
<proteinExistence type="predicted"/>
<organism evidence="4 5">
    <name type="scientific">Paludisphaera borealis</name>
    <dbReference type="NCBI Taxonomy" id="1387353"/>
    <lineage>
        <taxon>Bacteria</taxon>
        <taxon>Pseudomonadati</taxon>
        <taxon>Planctomycetota</taxon>
        <taxon>Planctomycetia</taxon>
        <taxon>Isosphaerales</taxon>
        <taxon>Isosphaeraceae</taxon>
        <taxon>Paludisphaera</taxon>
    </lineage>
</organism>
<feature type="compositionally biased region" description="Basic residues" evidence="1">
    <location>
        <begin position="195"/>
        <end position="249"/>
    </location>
</feature>